<evidence type="ECO:0000256" key="1">
    <source>
        <dbReference type="SAM" id="MobiDB-lite"/>
    </source>
</evidence>
<feature type="compositionally biased region" description="Basic and acidic residues" evidence="1">
    <location>
        <begin position="245"/>
        <end position="259"/>
    </location>
</feature>
<name>A0A7R8W998_9CRUS</name>
<reference evidence="3" key="1">
    <citation type="submission" date="2020-11" db="EMBL/GenBank/DDBJ databases">
        <authorList>
            <person name="Tran Van P."/>
        </authorList>
    </citation>
    <scope>NUCLEOTIDE SEQUENCE</scope>
</reference>
<dbReference type="EMBL" id="OB660920">
    <property type="protein sequence ID" value="CAD7226751.1"/>
    <property type="molecule type" value="Genomic_DNA"/>
</dbReference>
<evidence type="ECO:0000256" key="2">
    <source>
        <dbReference type="SAM" id="Phobius"/>
    </source>
</evidence>
<evidence type="ECO:0000313" key="3">
    <source>
        <dbReference type="EMBL" id="CAD7226751.1"/>
    </source>
</evidence>
<protein>
    <submittedName>
        <fullName evidence="3">Uncharacterized protein</fullName>
    </submittedName>
</protein>
<sequence length="279" mass="31713">MDKRSAILSIFDQQNCGTVRFSGILTLAALVTMLSMEMWNSLICGHLGTSKRRKSRSNRHLHLLTTVILGDRAKSTVILVDRAKSTVILFWWAERNESHSGGQSEMREPFWWTVRNQQSFCNMRLQQVPMDYHSLPLFVLTLTLCLSLVALTVVAPTNQWRELPANRTKQKTDKVILDELLNSSLYDPRVRPESEGPLVVNVSVLLLSLASPDESSLGMGDVQQVKVESQREEGESRSLLVFIPPRREQKEENRRGKGDEEFDYADPPKKTIEAIAFCK</sequence>
<feature type="transmembrane region" description="Helical" evidence="2">
    <location>
        <begin position="134"/>
        <end position="155"/>
    </location>
</feature>
<dbReference type="AlphaFoldDB" id="A0A7R8W998"/>
<organism evidence="3">
    <name type="scientific">Cyprideis torosa</name>
    <dbReference type="NCBI Taxonomy" id="163714"/>
    <lineage>
        <taxon>Eukaryota</taxon>
        <taxon>Metazoa</taxon>
        <taxon>Ecdysozoa</taxon>
        <taxon>Arthropoda</taxon>
        <taxon>Crustacea</taxon>
        <taxon>Oligostraca</taxon>
        <taxon>Ostracoda</taxon>
        <taxon>Podocopa</taxon>
        <taxon>Podocopida</taxon>
        <taxon>Cytherocopina</taxon>
        <taxon>Cytheroidea</taxon>
        <taxon>Cytherideidae</taxon>
        <taxon>Cyprideis</taxon>
    </lineage>
</organism>
<proteinExistence type="predicted"/>
<feature type="transmembrane region" description="Helical" evidence="2">
    <location>
        <begin position="24"/>
        <end position="49"/>
    </location>
</feature>
<accession>A0A7R8W998</accession>
<keyword evidence="2" id="KW-1133">Transmembrane helix</keyword>
<feature type="region of interest" description="Disordered" evidence="1">
    <location>
        <begin position="227"/>
        <end position="265"/>
    </location>
</feature>
<keyword evidence="2" id="KW-0812">Transmembrane</keyword>
<keyword evidence="2" id="KW-0472">Membrane</keyword>
<gene>
    <name evidence="3" type="ORF">CTOB1V02_LOCUS4666</name>
</gene>